<dbReference type="OrthoDB" id="9803916at2"/>
<dbReference type="Gene3D" id="3.60.15.10">
    <property type="entry name" value="Ribonuclease Z/Hydroxyacylglutathione hydrolase-like"/>
    <property type="match status" value="1"/>
</dbReference>
<dbReference type="InterPro" id="IPR036866">
    <property type="entry name" value="RibonucZ/Hydroxyglut_hydro"/>
</dbReference>
<dbReference type="NCBIfam" id="TIGR04122">
    <property type="entry name" value="Xnuc_lig_assoc"/>
    <property type="match status" value="1"/>
</dbReference>
<accession>A0A4D7JT58</accession>
<evidence type="ECO:0000313" key="1">
    <source>
        <dbReference type="EMBL" id="QCK16690.1"/>
    </source>
</evidence>
<dbReference type="AlphaFoldDB" id="A0A4D7JT58"/>
<dbReference type="InterPro" id="IPR026360">
    <property type="entry name" value="Xnuc_lig_assoc"/>
</dbReference>
<keyword evidence="1" id="KW-0436">Ligase</keyword>
<dbReference type="GO" id="GO:0004521">
    <property type="term" value="F:RNA endonuclease activity"/>
    <property type="evidence" value="ECO:0007669"/>
    <property type="project" value="TreeGrafter"/>
</dbReference>
<dbReference type="RefSeq" id="WP_137092281.1">
    <property type="nucleotide sequence ID" value="NZ_CP028923.1"/>
</dbReference>
<protein>
    <submittedName>
        <fullName evidence="1">DNA ligase-associated DEXH box helicase</fullName>
    </submittedName>
</protein>
<dbReference type="SUPFAM" id="SSF56281">
    <property type="entry name" value="Metallo-hydrolase/oxidoreductase"/>
    <property type="match status" value="1"/>
</dbReference>
<dbReference type="PANTHER" id="PTHR11203">
    <property type="entry name" value="CLEAVAGE AND POLYADENYLATION SPECIFICITY FACTOR FAMILY MEMBER"/>
    <property type="match status" value="1"/>
</dbReference>
<reference evidence="1 2" key="1">
    <citation type="submission" date="2018-04" db="EMBL/GenBank/DDBJ databases">
        <title>Complete genome uncultured novel isolate.</title>
        <authorList>
            <person name="Merlino G."/>
        </authorList>
    </citation>
    <scope>NUCLEOTIDE SEQUENCE [LARGE SCALE GENOMIC DNA]</scope>
    <source>
        <strain evidence="2">R1DC9</strain>
    </source>
</reference>
<gene>
    <name evidence="1" type="ORF">DCC35_19105</name>
</gene>
<keyword evidence="2" id="KW-1185">Reference proteome</keyword>
<dbReference type="InterPro" id="IPR050698">
    <property type="entry name" value="MBL"/>
</dbReference>
<sequence>MRPKNPLLQFTDKGIYCEKGDFFIDPWRPVDKALITHGHADHARWGMKSYLSTPMTEAIMKHRISADINSESVGFNNKKKINGVNVTFFPAGHIPGSAQILVEDKSQRWVVSGDYKVIEDSISEPFELVKCDYFITESTFGLPVYHWRTDEEIFGELNQWIAENTENKINSVILGYSLGKAQRLLQGIDQSFLPTYCHGAVYNMNEVLSEAGMDLNDYKPITRDTPKDELKGKVIIAPPSALGTPWLRKLKPYKTAMASGWMTLRGARRRRNADKGIILSDHVDWPGLNATVKAVEAEHIYVTHGYSDIYVQYLKEQGIDADVVKSEYEGETETE</sequence>
<name>A0A4D7JT58_9BACT</name>
<proteinExistence type="predicted"/>
<dbReference type="GO" id="GO:0016874">
    <property type="term" value="F:ligase activity"/>
    <property type="evidence" value="ECO:0007669"/>
    <property type="project" value="UniProtKB-KW"/>
</dbReference>
<dbReference type="KEGG" id="fpf:DCC35_19105"/>
<dbReference type="EMBL" id="CP028923">
    <property type="protein sequence ID" value="QCK16690.1"/>
    <property type="molecule type" value="Genomic_DNA"/>
</dbReference>
<dbReference type="Proteomes" id="UP000298616">
    <property type="component" value="Chromosome"/>
</dbReference>
<organism evidence="1 2">
    <name type="scientific">Mangrovivirga cuniculi</name>
    <dbReference type="NCBI Taxonomy" id="2715131"/>
    <lineage>
        <taxon>Bacteria</taxon>
        <taxon>Pseudomonadati</taxon>
        <taxon>Bacteroidota</taxon>
        <taxon>Cytophagia</taxon>
        <taxon>Cytophagales</taxon>
        <taxon>Mangrovivirgaceae</taxon>
        <taxon>Mangrovivirga</taxon>
    </lineage>
</organism>
<dbReference type="PANTHER" id="PTHR11203:SF49">
    <property type="entry name" value="BLL1145 PROTEIN"/>
    <property type="match status" value="1"/>
</dbReference>
<evidence type="ECO:0000313" key="2">
    <source>
        <dbReference type="Proteomes" id="UP000298616"/>
    </source>
</evidence>